<proteinExistence type="predicted"/>
<comment type="caution">
    <text evidence="3">The sequence shown here is derived from an EMBL/GenBank/DDBJ whole genome shotgun (WGS) entry which is preliminary data.</text>
</comment>
<dbReference type="Proteomes" id="UP000023785">
    <property type="component" value="Unassembled WGS sequence"/>
</dbReference>
<feature type="signal peptide" evidence="1">
    <location>
        <begin position="1"/>
        <end position="19"/>
    </location>
</feature>
<dbReference type="EMBL" id="AYER01000001">
    <property type="protein sequence ID" value="ESK41085.1"/>
    <property type="molecule type" value="Genomic_DNA"/>
</dbReference>
<dbReference type="STRING" id="1392540.P256_00070"/>
<name>V2TZ34_9GAMM</name>
<dbReference type="eggNOG" id="ENOG5033A7Q">
    <property type="taxonomic scope" value="Bacteria"/>
</dbReference>
<gene>
    <name evidence="3" type="ORF">P256_00070</name>
</gene>
<evidence type="ECO:0000259" key="2">
    <source>
        <dbReference type="Pfam" id="PF14730"/>
    </source>
</evidence>
<keyword evidence="4" id="KW-1185">Reference proteome</keyword>
<sequence>MKKIILGCLISLTVSSAFAERFHAEDYSKVLENLSGDKAQIFEKSKQWVAQNFNSSKDVLQYENKDQGRLIVKGTTSPKCDSQVGKLECYGYSQAHIGFTLTIDIQDHRARLLFQNMNYALHNNVPLDDPITDRLVKNRFNDVIDSFQAQESGVSDKW</sequence>
<dbReference type="RefSeq" id="WP_023271678.1">
    <property type="nucleotide sequence ID" value="NZ_KI530712.1"/>
</dbReference>
<dbReference type="AlphaFoldDB" id="V2TZ34"/>
<evidence type="ECO:0000313" key="4">
    <source>
        <dbReference type="Proteomes" id="UP000023785"/>
    </source>
</evidence>
<feature type="chain" id="PRO_5004709284" description="DUF4468 domain-containing protein" evidence="1">
    <location>
        <begin position="20"/>
        <end position="158"/>
    </location>
</feature>
<feature type="domain" description="DUF4468" evidence="2">
    <location>
        <begin position="27"/>
        <end position="119"/>
    </location>
</feature>
<dbReference type="PATRIC" id="fig|1392540.3.peg.68"/>
<dbReference type="InterPro" id="IPR027823">
    <property type="entry name" value="DUF4468"/>
</dbReference>
<organism evidence="3 4">
    <name type="scientific">Acinetobacter nectaris CIP 110549</name>
    <dbReference type="NCBI Taxonomy" id="1392540"/>
    <lineage>
        <taxon>Bacteria</taxon>
        <taxon>Pseudomonadati</taxon>
        <taxon>Pseudomonadota</taxon>
        <taxon>Gammaproteobacteria</taxon>
        <taxon>Moraxellales</taxon>
        <taxon>Moraxellaceae</taxon>
        <taxon>Acinetobacter</taxon>
    </lineage>
</organism>
<dbReference type="Gene3D" id="3.30.530.80">
    <property type="match status" value="1"/>
</dbReference>
<dbReference type="HOGENOM" id="CLU_1665659_0_0_6"/>
<keyword evidence="1" id="KW-0732">Signal</keyword>
<protein>
    <recommendedName>
        <fullName evidence="2">DUF4468 domain-containing protein</fullName>
    </recommendedName>
</protein>
<dbReference type="OrthoDB" id="6711776at2"/>
<evidence type="ECO:0000256" key="1">
    <source>
        <dbReference type="SAM" id="SignalP"/>
    </source>
</evidence>
<accession>V2TZ34</accession>
<evidence type="ECO:0000313" key="3">
    <source>
        <dbReference type="EMBL" id="ESK41085.1"/>
    </source>
</evidence>
<dbReference type="Pfam" id="PF14730">
    <property type="entry name" value="DUF4468"/>
    <property type="match status" value="1"/>
</dbReference>
<reference evidence="3 4" key="1">
    <citation type="submission" date="2013-10" db="EMBL/GenBank/DDBJ databases">
        <title>The Genome Sequence of Acinetobacter nectaris CIP 110549.</title>
        <authorList>
            <consortium name="The Broad Institute Genomics Platform"/>
            <consortium name="The Broad Institute Genome Sequencing Center for Infectious Disease"/>
            <person name="Cerqueira G."/>
            <person name="Feldgarden M."/>
            <person name="Courvalin P."/>
            <person name="Grillot-Courvalin C."/>
            <person name="Clermont D."/>
            <person name="Rocha E."/>
            <person name="Yoon E.-J."/>
            <person name="Nemec A."/>
            <person name="Young S.K."/>
            <person name="Zeng Q."/>
            <person name="Gargeya S."/>
            <person name="Fitzgerald M."/>
            <person name="Abouelleil A."/>
            <person name="Alvarado L."/>
            <person name="Berlin A.M."/>
            <person name="Chapman S.B."/>
            <person name="Gainer-Dewar J."/>
            <person name="Goldberg J."/>
            <person name="Gnerre S."/>
            <person name="Griggs A."/>
            <person name="Gujja S."/>
            <person name="Hansen M."/>
            <person name="Howarth C."/>
            <person name="Imamovic A."/>
            <person name="Ireland A."/>
            <person name="Larimer J."/>
            <person name="McCowan C."/>
            <person name="Murphy C."/>
            <person name="Pearson M."/>
            <person name="Poon T.W."/>
            <person name="Priest M."/>
            <person name="Roberts A."/>
            <person name="Saif S."/>
            <person name="Shea T."/>
            <person name="Sykes S."/>
            <person name="Wortman J."/>
            <person name="Nusbaum C."/>
            <person name="Birren B."/>
        </authorList>
    </citation>
    <scope>NUCLEOTIDE SEQUENCE [LARGE SCALE GENOMIC DNA]</scope>
    <source>
        <strain evidence="3 4">CIP 110549</strain>
    </source>
</reference>